<evidence type="ECO:0000256" key="1">
    <source>
        <dbReference type="SAM" id="Phobius"/>
    </source>
</evidence>
<keyword evidence="1" id="KW-0812">Transmembrane</keyword>
<dbReference type="Proteomes" id="UP000298663">
    <property type="component" value="Unassembled WGS sequence"/>
</dbReference>
<keyword evidence="3" id="KW-1185">Reference proteome</keyword>
<proteinExistence type="predicted"/>
<keyword evidence="1" id="KW-1133">Transmembrane helix</keyword>
<name>A0A4U5MQN7_STECR</name>
<comment type="caution">
    <text evidence="2">The sequence shown here is derived from an EMBL/GenBank/DDBJ whole genome shotgun (WGS) entry which is preliminary data.</text>
</comment>
<reference evidence="2 3" key="1">
    <citation type="journal article" date="2015" name="Genome Biol.">
        <title>Comparative genomics of Steinernema reveals deeply conserved gene regulatory networks.</title>
        <authorList>
            <person name="Dillman A.R."/>
            <person name="Macchietto M."/>
            <person name="Porter C.F."/>
            <person name="Rogers A."/>
            <person name="Williams B."/>
            <person name="Antoshechkin I."/>
            <person name="Lee M.M."/>
            <person name="Goodwin Z."/>
            <person name="Lu X."/>
            <person name="Lewis E.E."/>
            <person name="Goodrich-Blair H."/>
            <person name="Stock S.P."/>
            <person name="Adams B.J."/>
            <person name="Sternberg P.W."/>
            <person name="Mortazavi A."/>
        </authorList>
    </citation>
    <scope>NUCLEOTIDE SEQUENCE [LARGE SCALE GENOMIC DNA]</scope>
    <source>
        <strain evidence="2 3">ALL</strain>
    </source>
</reference>
<reference evidence="2 3" key="2">
    <citation type="journal article" date="2019" name="G3 (Bethesda)">
        <title>Hybrid Assembly of the Genome of the Entomopathogenic Nematode Steinernema carpocapsae Identifies the X-Chromosome.</title>
        <authorList>
            <person name="Serra L."/>
            <person name="Macchietto M."/>
            <person name="Macias-Munoz A."/>
            <person name="McGill C.J."/>
            <person name="Rodriguez I.M."/>
            <person name="Rodriguez B."/>
            <person name="Murad R."/>
            <person name="Mortazavi A."/>
        </authorList>
    </citation>
    <scope>NUCLEOTIDE SEQUENCE [LARGE SCALE GENOMIC DNA]</scope>
    <source>
        <strain evidence="2 3">ALL</strain>
    </source>
</reference>
<gene>
    <name evidence="2" type="ORF">L596_019444</name>
</gene>
<dbReference type="EMBL" id="AZBU02000006">
    <property type="protein sequence ID" value="TKR71914.1"/>
    <property type="molecule type" value="Genomic_DNA"/>
</dbReference>
<organism evidence="2 3">
    <name type="scientific">Steinernema carpocapsae</name>
    <name type="common">Entomopathogenic nematode</name>
    <dbReference type="NCBI Taxonomy" id="34508"/>
    <lineage>
        <taxon>Eukaryota</taxon>
        <taxon>Metazoa</taxon>
        <taxon>Ecdysozoa</taxon>
        <taxon>Nematoda</taxon>
        <taxon>Chromadorea</taxon>
        <taxon>Rhabditida</taxon>
        <taxon>Tylenchina</taxon>
        <taxon>Panagrolaimomorpha</taxon>
        <taxon>Strongyloidoidea</taxon>
        <taxon>Steinernematidae</taxon>
        <taxon>Steinernema</taxon>
    </lineage>
</organism>
<dbReference type="AlphaFoldDB" id="A0A4U5MQN7"/>
<evidence type="ECO:0000313" key="2">
    <source>
        <dbReference type="EMBL" id="TKR71914.1"/>
    </source>
</evidence>
<protein>
    <submittedName>
        <fullName evidence="2">Uncharacterized protein</fullName>
    </submittedName>
</protein>
<evidence type="ECO:0000313" key="3">
    <source>
        <dbReference type="Proteomes" id="UP000298663"/>
    </source>
</evidence>
<accession>A0A4U5MQN7</accession>
<feature type="transmembrane region" description="Helical" evidence="1">
    <location>
        <begin position="26"/>
        <end position="49"/>
    </location>
</feature>
<keyword evidence="1" id="KW-0472">Membrane</keyword>
<sequence length="84" mass="9384">MYTQLNSAANQNTTSQMFPSAFTVQITLMLVTFAIILICLIVICVRITLLRKTDNELKPKTSSGVTQVTTFDFTNECEITDTVM</sequence>